<evidence type="ECO:0000313" key="5">
    <source>
        <dbReference type="Proteomes" id="UP000051521"/>
    </source>
</evidence>
<protein>
    <submittedName>
        <fullName evidence="2">Uncharacterized protein</fullName>
    </submittedName>
</protein>
<evidence type="ECO:0000313" key="4">
    <source>
        <dbReference type="Proteomes" id="UP000009326"/>
    </source>
</evidence>
<keyword evidence="5" id="KW-1185">Reference proteome</keyword>
<evidence type="ECO:0000256" key="1">
    <source>
        <dbReference type="SAM" id="MobiDB-lite"/>
    </source>
</evidence>
<proteinExistence type="predicted"/>
<dbReference type="Proteomes" id="UP000009326">
    <property type="component" value="Unassembled WGS sequence"/>
</dbReference>
<name>I7LD17_9LACO</name>
<feature type="region of interest" description="Disordered" evidence="1">
    <location>
        <begin position="153"/>
        <end position="189"/>
    </location>
</feature>
<dbReference type="OrthoDB" id="2329996at2"/>
<accession>I7LD17</accession>
<dbReference type="PATRIC" id="fig|1423751.3.peg.449"/>
<sequence>MAEETTNTTAEITAENSLYTYYYSDPQSSDYTQHCIAIHTTAKLDNLPWRWHAEKPADDMVDPVWDNNTNGWVENAPKTQAQLVARLQHDTNALITKIDTLGKQQESLQQDSQKINALQQMQASTNAMMGQLTGQLSKFGQAIQEVTVAVNSLNAKQTEETTKKPTANGSSTNTSESVTAEPTQEGGNN</sequence>
<dbReference type="Proteomes" id="UP000051521">
    <property type="component" value="Unassembled WGS sequence"/>
</dbReference>
<gene>
    <name evidence="2" type="ORF">BN52_01255</name>
    <name evidence="3" type="ORF">FC38_GL000427</name>
</gene>
<evidence type="ECO:0000313" key="2">
    <source>
        <dbReference type="EMBL" id="CCI86961.1"/>
    </source>
</evidence>
<dbReference type="AlphaFoldDB" id="I7LD17"/>
<organism evidence="2 4">
    <name type="scientific">Lactobacillus gigeriorum DSM 23908 = CRBIP 24.85</name>
    <dbReference type="NCBI Taxonomy" id="1423751"/>
    <lineage>
        <taxon>Bacteria</taxon>
        <taxon>Bacillati</taxon>
        <taxon>Bacillota</taxon>
        <taxon>Bacilli</taxon>
        <taxon>Lactobacillales</taxon>
        <taxon>Lactobacillaceae</taxon>
        <taxon>Lactobacillus</taxon>
    </lineage>
</organism>
<comment type="caution">
    <text evidence="2">The sequence shown here is derived from an EMBL/GenBank/DDBJ whole genome shotgun (WGS) entry which is preliminary data.</text>
</comment>
<reference evidence="3 5" key="2">
    <citation type="journal article" date="2015" name="Genome Announc.">
        <title>Expanding the biotechnology potential of lactobacilli through comparative genomics of 213 strains and associated genera.</title>
        <authorList>
            <person name="Sun Z."/>
            <person name="Harris H.M."/>
            <person name="McCann A."/>
            <person name="Guo C."/>
            <person name="Argimon S."/>
            <person name="Zhang W."/>
            <person name="Yang X."/>
            <person name="Jeffery I.B."/>
            <person name="Cooney J.C."/>
            <person name="Kagawa T.F."/>
            <person name="Liu W."/>
            <person name="Song Y."/>
            <person name="Salvetti E."/>
            <person name="Wrobel A."/>
            <person name="Rasinkangas P."/>
            <person name="Parkhill J."/>
            <person name="Rea M.C."/>
            <person name="O'Sullivan O."/>
            <person name="Ritari J."/>
            <person name="Douillard F.P."/>
            <person name="Paul Ross R."/>
            <person name="Yang R."/>
            <person name="Briner A.E."/>
            <person name="Felis G.E."/>
            <person name="de Vos W.M."/>
            <person name="Barrangou R."/>
            <person name="Klaenhammer T.R."/>
            <person name="Caufield P.W."/>
            <person name="Cui Y."/>
            <person name="Zhang H."/>
            <person name="O'Toole P.W."/>
        </authorList>
    </citation>
    <scope>NUCLEOTIDE SEQUENCE [LARGE SCALE GENOMIC DNA]</scope>
    <source>
        <strain evidence="3 5">DSM 23908</strain>
    </source>
</reference>
<dbReference type="EMBL" id="CAKC01000044">
    <property type="protein sequence ID" value="CCI86961.1"/>
    <property type="molecule type" value="Genomic_DNA"/>
</dbReference>
<dbReference type="RefSeq" id="WP_008473055.1">
    <property type="nucleotide sequence ID" value="NZ_AYZO01000014.1"/>
</dbReference>
<feature type="compositionally biased region" description="Polar residues" evidence="1">
    <location>
        <begin position="164"/>
        <end position="189"/>
    </location>
</feature>
<dbReference type="EMBL" id="AYZO01000014">
    <property type="protein sequence ID" value="KRN12022.1"/>
    <property type="molecule type" value="Genomic_DNA"/>
</dbReference>
<reference evidence="2 4" key="1">
    <citation type="submission" date="2012-06" db="EMBL/GenBank/DDBJ databases">
        <title>Draft genome sequence of Lactobacillus gigeriorum CRBIP 24.85T, isolated from chicken crop.</title>
        <authorList>
            <person name="Cousin S."/>
            <person name="Ma L."/>
            <person name="Creno S."/>
            <person name="Clermont D."/>
            <person name="Loux V."/>
            <person name="Bizet C."/>
            <person name="Bouchier C."/>
        </authorList>
    </citation>
    <scope>NUCLEOTIDE SEQUENCE [LARGE SCALE GENOMIC DNA]</scope>
    <source>
        <strain evidence="4">CRBIP 24.85T</strain>
        <strain evidence="2">Type strain: CRBIP 24.85</strain>
    </source>
</reference>
<evidence type="ECO:0000313" key="3">
    <source>
        <dbReference type="EMBL" id="KRN12022.1"/>
    </source>
</evidence>